<accession>A0A0A8ZGS5</accession>
<dbReference type="AlphaFoldDB" id="A0A0A8ZGS5"/>
<sequence>MGSTAFTYFGTRFIWCTCAGYQAPWSELPGVGLFPQNVASGCWS</sequence>
<protein>
    <submittedName>
        <fullName evidence="1">Uncharacterized protein</fullName>
    </submittedName>
</protein>
<evidence type="ECO:0000313" key="1">
    <source>
        <dbReference type="EMBL" id="JAD38574.1"/>
    </source>
</evidence>
<organism evidence="1">
    <name type="scientific">Arundo donax</name>
    <name type="common">Giant reed</name>
    <name type="synonym">Donax arundinaceus</name>
    <dbReference type="NCBI Taxonomy" id="35708"/>
    <lineage>
        <taxon>Eukaryota</taxon>
        <taxon>Viridiplantae</taxon>
        <taxon>Streptophyta</taxon>
        <taxon>Embryophyta</taxon>
        <taxon>Tracheophyta</taxon>
        <taxon>Spermatophyta</taxon>
        <taxon>Magnoliopsida</taxon>
        <taxon>Liliopsida</taxon>
        <taxon>Poales</taxon>
        <taxon>Poaceae</taxon>
        <taxon>PACMAD clade</taxon>
        <taxon>Arundinoideae</taxon>
        <taxon>Arundineae</taxon>
        <taxon>Arundo</taxon>
    </lineage>
</organism>
<dbReference type="EMBL" id="GBRH01259321">
    <property type="protein sequence ID" value="JAD38574.1"/>
    <property type="molecule type" value="Transcribed_RNA"/>
</dbReference>
<reference evidence="1" key="2">
    <citation type="journal article" date="2015" name="Data Brief">
        <title>Shoot transcriptome of the giant reed, Arundo donax.</title>
        <authorList>
            <person name="Barrero R.A."/>
            <person name="Guerrero F.D."/>
            <person name="Moolhuijzen P."/>
            <person name="Goolsby J.A."/>
            <person name="Tidwell J."/>
            <person name="Bellgard S.E."/>
            <person name="Bellgard M.I."/>
        </authorList>
    </citation>
    <scope>NUCLEOTIDE SEQUENCE</scope>
    <source>
        <tissue evidence="1">Shoot tissue taken approximately 20 cm above the soil surface</tissue>
    </source>
</reference>
<proteinExistence type="predicted"/>
<reference evidence="1" key="1">
    <citation type="submission" date="2014-09" db="EMBL/GenBank/DDBJ databases">
        <authorList>
            <person name="Magalhaes I.L.F."/>
            <person name="Oliveira U."/>
            <person name="Santos F.R."/>
            <person name="Vidigal T.H.D.A."/>
            <person name="Brescovit A.D."/>
            <person name="Santos A.J."/>
        </authorList>
    </citation>
    <scope>NUCLEOTIDE SEQUENCE</scope>
    <source>
        <tissue evidence="1">Shoot tissue taken approximately 20 cm above the soil surface</tissue>
    </source>
</reference>
<name>A0A0A8ZGS5_ARUDO</name>